<keyword evidence="3" id="KW-0238">DNA-binding</keyword>
<protein>
    <submittedName>
        <fullName evidence="3">Myb/SANT-like DNA-binding domain</fullName>
    </submittedName>
</protein>
<dbReference type="Pfam" id="PF13837">
    <property type="entry name" value="Myb_DNA-bind_4"/>
    <property type="match status" value="1"/>
</dbReference>
<feature type="compositionally biased region" description="Low complexity" evidence="1">
    <location>
        <begin position="181"/>
        <end position="190"/>
    </location>
</feature>
<proteinExistence type="predicted"/>
<sequence>MMQLSSEDATQPEDDAAIIPVHTRNSSGQSAPRRRNQGRNETKHPFAWTVNAAEVLLSLRFDSLKGLFDGTKNSKQLSAAWDYLAAETRRIGGLEVDATQCKSKLKHMHKQYTAYRVALEATGNATERPLNEPPCYDTMVDVWGDLEGMGAEAFFSSDASSLGIEQATEVQRVVKSDDRSSGVGSNVNGVNEGGQSTGWRRYSGKRNREKEEGMKAIGNGLSDIAAAFKAARTQRDETQSCEILSSLQELTKTVQAQTQAVNNLLQYLSSNSDSNNANTTNSL</sequence>
<dbReference type="EMBL" id="JAACNO010000540">
    <property type="protein sequence ID" value="KAF4146970.1"/>
    <property type="molecule type" value="Genomic_DNA"/>
</dbReference>
<comment type="caution">
    <text evidence="3">The sequence shown here is derived from an EMBL/GenBank/DDBJ whole genome shotgun (WGS) entry which is preliminary data.</text>
</comment>
<evidence type="ECO:0000313" key="3">
    <source>
        <dbReference type="EMBL" id="KAF4146970.1"/>
    </source>
</evidence>
<feature type="region of interest" description="Disordered" evidence="1">
    <location>
        <begin position="1"/>
        <end position="43"/>
    </location>
</feature>
<accession>A0A8S9V207</accession>
<evidence type="ECO:0000259" key="2">
    <source>
        <dbReference type="Pfam" id="PF13837"/>
    </source>
</evidence>
<evidence type="ECO:0000313" key="4">
    <source>
        <dbReference type="Proteomes" id="UP000704712"/>
    </source>
</evidence>
<dbReference type="InterPro" id="IPR044822">
    <property type="entry name" value="Myb_DNA-bind_4"/>
</dbReference>
<dbReference type="Proteomes" id="UP000704712">
    <property type="component" value="Unassembled WGS sequence"/>
</dbReference>
<evidence type="ECO:0000256" key="1">
    <source>
        <dbReference type="SAM" id="MobiDB-lite"/>
    </source>
</evidence>
<dbReference type="AlphaFoldDB" id="A0A8S9V207"/>
<organism evidence="3 4">
    <name type="scientific">Phytophthora infestans</name>
    <name type="common">Potato late blight agent</name>
    <name type="synonym">Botrytis infestans</name>
    <dbReference type="NCBI Taxonomy" id="4787"/>
    <lineage>
        <taxon>Eukaryota</taxon>
        <taxon>Sar</taxon>
        <taxon>Stramenopiles</taxon>
        <taxon>Oomycota</taxon>
        <taxon>Peronosporomycetes</taxon>
        <taxon>Peronosporales</taxon>
        <taxon>Peronosporaceae</taxon>
        <taxon>Phytophthora</taxon>
    </lineage>
</organism>
<gene>
    <name evidence="3" type="ORF">GN958_ATG03857</name>
</gene>
<name>A0A8S9V207_PHYIN</name>
<dbReference type="GO" id="GO:0003677">
    <property type="term" value="F:DNA binding"/>
    <property type="evidence" value="ECO:0007669"/>
    <property type="project" value="UniProtKB-KW"/>
</dbReference>
<feature type="region of interest" description="Disordered" evidence="1">
    <location>
        <begin position="176"/>
        <end position="208"/>
    </location>
</feature>
<reference evidence="3" key="1">
    <citation type="submission" date="2020-03" db="EMBL/GenBank/DDBJ databases">
        <title>Hybrid Assembly of Korean Phytophthora infestans isolates.</title>
        <authorList>
            <person name="Prokchorchik M."/>
            <person name="Lee Y."/>
            <person name="Seo J."/>
            <person name="Cho J.-H."/>
            <person name="Park Y.-E."/>
            <person name="Jang D.-C."/>
            <person name="Im J.-S."/>
            <person name="Choi J.-G."/>
            <person name="Park H.-J."/>
            <person name="Lee G.-B."/>
            <person name="Lee Y.-G."/>
            <person name="Hong S.-Y."/>
            <person name="Cho K."/>
            <person name="Sohn K.H."/>
        </authorList>
    </citation>
    <scope>NUCLEOTIDE SEQUENCE</scope>
    <source>
        <strain evidence="3">KR_2_A2</strain>
    </source>
</reference>
<feature type="domain" description="Myb/SANT-like DNA-binding" evidence="2">
    <location>
        <begin position="47"/>
        <end position="119"/>
    </location>
</feature>